<keyword evidence="3" id="KW-1185">Reference proteome</keyword>
<sequence>MPPKRKAEAKAEGSVGKRKQARLDAEKKAAEEKERQRELDLATKIEAPPPKAIRELWAKCGTNKQKLEEMLGNMNSNEKKPLFSAMSYFLRTQSPARHDQYSQTAQNDQAK</sequence>
<gene>
    <name evidence="2" type="ORF">PCOR1329_LOCUS40713</name>
</gene>
<feature type="region of interest" description="Disordered" evidence="1">
    <location>
        <begin position="1"/>
        <end position="46"/>
    </location>
</feature>
<feature type="compositionally biased region" description="Basic and acidic residues" evidence="1">
    <location>
        <begin position="1"/>
        <end position="11"/>
    </location>
</feature>
<feature type="compositionally biased region" description="Basic and acidic residues" evidence="1">
    <location>
        <begin position="21"/>
        <end position="43"/>
    </location>
</feature>
<organism evidence="2 3">
    <name type="scientific">Prorocentrum cordatum</name>
    <dbReference type="NCBI Taxonomy" id="2364126"/>
    <lineage>
        <taxon>Eukaryota</taxon>
        <taxon>Sar</taxon>
        <taxon>Alveolata</taxon>
        <taxon>Dinophyceae</taxon>
        <taxon>Prorocentrales</taxon>
        <taxon>Prorocentraceae</taxon>
        <taxon>Prorocentrum</taxon>
    </lineage>
</organism>
<feature type="non-terminal residue" evidence="2">
    <location>
        <position position="111"/>
    </location>
</feature>
<name>A0ABN9TQQ1_9DINO</name>
<evidence type="ECO:0000313" key="2">
    <source>
        <dbReference type="EMBL" id="CAK0847537.1"/>
    </source>
</evidence>
<evidence type="ECO:0000313" key="3">
    <source>
        <dbReference type="Proteomes" id="UP001189429"/>
    </source>
</evidence>
<dbReference type="Proteomes" id="UP001189429">
    <property type="component" value="Unassembled WGS sequence"/>
</dbReference>
<dbReference type="EMBL" id="CAUYUJ010014907">
    <property type="protein sequence ID" value="CAK0847537.1"/>
    <property type="molecule type" value="Genomic_DNA"/>
</dbReference>
<reference evidence="2" key="1">
    <citation type="submission" date="2023-10" db="EMBL/GenBank/DDBJ databases">
        <authorList>
            <person name="Chen Y."/>
            <person name="Shah S."/>
            <person name="Dougan E. K."/>
            <person name="Thang M."/>
            <person name="Chan C."/>
        </authorList>
    </citation>
    <scope>NUCLEOTIDE SEQUENCE [LARGE SCALE GENOMIC DNA]</scope>
</reference>
<protein>
    <submittedName>
        <fullName evidence="2">Uncharacterized protein</fullName>
    </submittedName>
</protein>
<proteinExistence type="predicted"/>
<comment type="caution">
    <text evidence="2">The sequence shown here is derived from an EMBL/GenBank/DDBJ whole genome shotgun (WGS) entry which is preliminary data.</text>
</comment>
<evidence type="ECO:0000256" key="1">
    <source>
        <dbReference type="SAM" id="MobiDB-lite"/>
    </source>
</evidence>
<accession>A0ABN9TQQ1</accession>